<feature type="compositionally biased region" description="Basic and acidic residues" evidence="3">
    <location>
        <begin position="119"/>
        <end position="132"/>
    </location>
</feature>
<dbReference type="EMBL" id="CP051140">
    <property type="protein sequence ID" value="QIW97677.1"/>
    <property type="molecule type" value="Genomic_DNA"/>
</dbReference>
<feature type="compositionally biased region" description="Polar residues" evidence="3">
    <location>
        <begin position="710"/>
        <end position="729"/>
    </location>
</feature>
<dbReference type="GO" id="GO:0003677">
    <property type="term" value="F:DNA binding"/>
    <property type="evidence" value="ECO:0007669"/>
    <property type="project" value="InterPro"/>
</dbReference>
<dbReference type="AlphaFoldDB" id="A0A6H0XST3"/>
<feature type="compositionally biased region" description="Basic and acidic residues" evidence="3">
    <location>
        <begin position="142"/>
        <end position="167"/>
    </location>
</feature>
<dbReference type="PANTHER" id="PTHR15074">
    <property type="entry name" value="METHYL-CPG-BINDING PROTEIN"/>
    <property type="match status" value="1"/>
</dbReference>
<accession>A0A6H0XST3</accession>
<keyword evidence="5" id="KW-1185">Reference proteome</keyword>
<dbReference type="GO" id="GO:0005634">
    <property type="term" value="C:nucleus"/>
    <property type="evidence" value="ECO:0007669"/>
    <property type="project" value="UniProtKB-SubCell"/>
</dbReference>
<feature type="region of interest" description="Disordered" evidence="3">
    <location>
        <begin position="837"/>
        <end position="934"/>
    </location>
</feature>
<feature type="region of interest" description="Disordered" evidence="3">
    <location>
        <begin position="1"/>
        <end position="338"/>
    </location>
</feature>
<feature type="compositionally biased region" description="Acidic residues" evidence="3">
    <location>
        <begin position="861"/>
        <end position="870"/>
    </location>
</feature>
<feature type="compositionally biased region" description="Polar residues" evidence="3">
    <location>
        <begin position="219"/>
        <end position="229"/>
    </location>
</feature>
<sequence>MPMGNYPNPSDDALPVPRCAPYSPTDMPVTSSSPRPREDPNDKPRRRRKEYDYESSDKLPRSSKHKYSSSTSLSSGRKISSNSTRRRSNSRERYSDDKSGNREGLRASPTGNRKPGVSEMDHSIDGADDRPRSGYPTFSKAHSREAVGSREHISEPSITSDEKEKRRNSTPIHDGVKPQSSTERLSDPRARSRSDLRDHVLRPKASLREEDGMAKGSPRSKTVKSSASGASLRRDAQFGASEVSSMPGAFPDENEVKSTPTSSYRRTVSTSSQPPSNLTQTTEETIDSQATSVAHDRKYTRTAPPVIPVDDSSPPSATDSFPKTPTPSEPYFPPSAKATPVYDVGARWEIPSTGRTPMAAFPPPPPPPPPMAGPAHIPRVDYLLKHGGLPYAVTRRLVQSNTASPAQYSAYHSPDLAQTVPLEQYSKVFSGIVKRLDDYMQVLRLSGSIAVATGYRSVARRLLDKLSQVFARDISSQRCDCVMCRTIPQPHFSDEEDSGISWGEILEAVSGRSELPQWPPFLIQPTDTGLGIDGTAQAPMQKIDIDVPEEYREHYKRQNQKTKLAVQSWLEQQPGLHSSPPDEADEDTLMFAMMTKLTTQERNLFIALMHGQSSVSDVRAPTPAERPTTSSQTLKRSRSALQRLYRLERPPRDCESAMYLLNNPQLHGMLATLAEVNEQEWDILISGRFDGFLWSGAETQPSAAAPSISRMPSRNANASPLSRNTTPFSGLSGIPSRGSTPFGSSPLRNVMSPDAFAGHASALPSRMATPAFQPAVNTPAPVQFDEETEIGVLAEVERNIFCDMERLEDAFEALHSRAEEVRQALRERSAGLSLQAQMRRGANGYDPGVRLDTPASGFTNFEDEEDDDGLGDTASLAPDDSASQISFNRRVRKRRERQTPAPVEEEDETEGGAADKERVKVEKRRDGRRSVKGR</sequence>
<dbReference type="PANTHER" id="PTHR15074:SF5">
    <property type="entry name" value="5-METHYLCYTOSINE G_T MISMATCH-SPECIFIC DNA GLYCOSYLASE"/>
    <property type="match status" value="1"/>
</dbReference>
<protein>
    <recommendedName>
        <fullName evidence="6">5-Methylcytosine G/T mismatch-specific DNA glycosylase</fullName>
    </recommendedName>
</protein>
<dbReference type="OrthoDB" id="5373744at2759"/>
<evidence type="ECO:0000256" key="3">
    <source>
        <dbReference type="SAM" id="MobiDB-lite"/>
    </source>
</evidence>
<evidence type="ECO:0000313" key="5">
    <source>
        <dbReference type="Proteomes" id="UP000503462"/>
    </source>
</evidence>
<feature type="compositionally biased region" description="Basic and acidic residues" evidence="3">
    <location>
        <begin position="89"/>
        <end position="105"/>
    </location>
</feature>
<dbReference type="InterPro" id="IPR045138">
    <property type="entry name" value="MeCP2/MBD4"/>
</dbReference>
<evidence type="ECO:0008006" key="6">
    <source>
        <dbReference type="Google" id="ProtNLM"/>
    </source>
</evidence>
<feature type="compositionally biased region" description="Polar residues" evidence="3">
    <location>
        <begin position="273"/>
        <end position="292"/>
    </location>
</feature>
<feature type="compositionally biased region" description="Basic and acidic residues" evidence="3">
    <location>
        <begin position="913"/>
        <end position="934"/>
    </location>
</feature>
<evidence type="ECO:0000313" key="4">
    <source>
        <dbReference type="EMBL" id="QIW97677.1"/>
    </source>
</evidence>
<dbReference type="Proteomes" id="UP000503462">
    <property type="component" value="Chromosome 2"/>
</dbReference>
<feature type="compositionally biased region" description="Basic and acidic residues" evidence="3">
    <location>
        <begin position="184"/>
        <end position="213"/>
    </location>
</feature>
<feature type="region of interest" description="Disordered" evidence="3">
    <location>
        <begin position="615"/>
        <end position="640"/>
    </location>
</feature>
<evidence type="ECO:0000256" key="1">
    <source>
        <dbReference type="ARBA" id="ARBA00004123"/>
    </source>
</evidence>
<proteinExistence type="predicted"/>
<keyword evidence="2" id="KW-0539">Nucleus</keyword>
<gene>
    <name evidence="4" type="ORF">AMS68_003195</name>
</gene>
<feature type="compositionally biased region" description="Low complexity" evidence="3">
    <location>
        <begin position="258"/>
        <end position="272"/>
    </location>
</feature>
<evidence type="ECO:0000256" key="2">
    <source>
        <dbReference type="ARBA" id="ARBA00023242"/>
    </source>
</evidence>
<feature type="compositionally biased region" description="Basic and acidic residues" evidence="3">
    <location>
        <begin position="35"/>
        <end position="60"/>
    </location>
</feature>
<organism evidence="4 5">
    <name type="scientific">Peltaster fructicola</name>
    <dbReference type="NCBI Taxonomy" id="286661"/>
    <lineage>
        <taxon>Eukaryota</taxon>
        <taxon>Fungi</taxon>
        <taxon>Dikarya</taxon>
        <taxon>Ascomycota</taxon>
        <taxon>Pezizomycotina</taxon>
        <taxon>Dothideomycetes</taxon>
        <taxon>Dothideomycetes incertae sedis</taxon>
        <taxon>Peltaster</taxon>
    </lineage>
</organism>
<name>A0A6H0XST3_9PEZI</name>
<reference evidence="4 5" key="1">
    <citation type="journal article" date="2016" name="Sci. Rep.">
        <title>Peltaster fructicola genome reveals evolution from an invasive phytopathogen to an ectophytic parasite.</title>
        <authorList>
            <person name="Xu C."/>
            <person name="Chen H."/>
            <person name="Gleason M.L."/>
            <person name="Xu J.R."/>
            <person name="Liu H."/>
            <person name="Zhang R."/>
            <person name="Sun G."/>
        </authorList>
    </citation>
    <scope>NUCLEOTIDE SEQUENCE [LARGE SCALE GENOMIC DNA]</scope>
    <source>
        <strain evidence="4 5">LNHT1506</strain>
    </source>
</reference>
<feature type="compositionally biased region" description="Pro residues" evidence="3">
    <location>
        <begin position="324"/>
        <end position="333"/>
    </location>
</feature>
<comment type="subcellular location">
    <subcellularLocation>
        <location evidence="1">Nucleus</location>
    </subcellularLocation>
</comment>
<feature type="region of interest" description="Disordered" evidence="3">
    <location>
        <begin position="703"/>
        <end position="737"/>
    </location>
</feature>
<feature type="compositionally biased region" description="Low complexity" evidence="3">
    <location>
        <begin position="68"/>
        <end position="83"/>
    </location>
</feature>